<evidence type="ECO:0000313" key="2">
    <source>
        <dbReference type="Proteomes" id="UP000033870"/>
    </source>
</evidence>
<protein>
    <submittedName>
        <fullName evidence="1">Uncharacterized protein</fullName>
    </submittedName>
</protein>
<dbReference type="EMBL" id="LCRX01000013">
    <property type="protein sequence ID" value="KKW41856.1"/>
    <property type="molecule type" value="Genomic_DNA"/>
</dbReference>
<evidence type="ECO:0000313" key="1">
    <source>
        <dbReference type="EMBL" id="KKW41856.1"/>
    </source>
</evidence>
<dbReference type="STRING" id="1619044.UY92_C0013G0055"/>
<sequence length="437" mass="46706">MPAAVLAAYNDVTTDGTSQIVYPGNGAAYTMGTDMQVESFSLSDTNMSFVVDNISKIVLTSTDKSSFSVGHSGCAVTFDCGLTASTLTVQCPVYQTVTVVPSGTCQSTNTGGNGGNGGGGGGGGGAGTVSMTTVVALEVNKSTPVAVGGITHTATVLSATADLLKLKIESEPITADFAKNTAKDVDTSGDKKTDLRVTYLGLEAGKAKVQFTKLAAAEQKAVEEPSAPVTAPAKPVACGLATDKAYKKSGSPAVYYVSAECTKRPFNNSAVFFSYFPSWKDVKSVSAKDLDAVAADKLGFMPWGPKYDPQYGAVAKIVSDPKVYLLLGQEKYWITNEQVFTKLGYQWSWVEDIDPRLLDKYATGSEISDLNRHPNYTLVKYAQSPKVYRLEPDPKDSQKQVKRHIKNEAAFTRLKYRWDRVITLKTAETYPDGAALE</sequence>
<reference evidence="1 2" key="1">
    <citation type="journal article" date="2015" name="Nature">
        <title>rRNA introns, odd ribosomes, and small enigmatic genomes across a large radiation of phyla.</title>
        <authorList>
            <person name="Brown C.T."/>
            <person name="Hug L.A."/>
            <person name="Thomas B.C."/>
            <person name="Sharon I."/>
            <person name="Castelle C.J."/>
            <person name="Singh A."/>
            <person name="Wilkins M.J."/>
            <person name="Williams K.H."/>
            <person name="Banfield J.F."/>
        </authorList>
    </citation>
    <scope>NUCLEOTIDE SEQUENCE [LARGE SCALE GENOMIC DNA]</scope>
</reference>
<proteinExistence type="predicted"/>
<dbReference type="AlphaFoldDB" id="A0A0G1YF49"/>
<organism evidence="1 2">
    <name type="scientific">Candidatus Magasanikbacteria bacterium GW2011_GWA2_56_11</name>
    <dbReference type="NCBI Taxonomy" id="1619044"/>
    <lineage>
        <taxon>Bacteria</taxon>
        <taxon>Candidatus Magasanikiibacteriota</taxon>
    </lineage>
</organism>
<gene>
    <name evidence="1" type="ORF">UY92_C0013G0055</name>
</gene>
<comment type="caution">
    <text evidence="1">The sequence shown here is derived from an EMBL/GenBank/DDBJ whole genome shotgun (WGS) entry which is preliminary data.</text>
</comment>
<name>A0A0G1YF49_9BACT</name>
<accession>A0A0G1YF49</accession>
<dbReference type="Proteomes" id="UP000033870">
    <property type="component" value="Unassembled WGS sequence"/>
</dbReference>